<proteinExistence type="predicted"/>
<accession>A0A562U6R3</accession>
<protein>
    <recommendedName>
        <fullName evidence="3">Outer membrane protein</fullName>
    </recommendedName>
</protein>
<evidence type="ECO:0008006" key="3">
    <source>
        <dbReference type="Google" id="ProtNLM"/>
    </source>
</evidence>
<evidence type="ECO:0000313" key="2">
    <source>
        <dbReference type="Proteomes" id="UP000317010"/>
    </source>
</evidence>
<reference evidence="1 2" key="1">
    <citation type="submission" date="2019-07" db="EMBL/GenBank/DDBJ databases">
        <title>Genomic Encyclopedia of Archaeal and Bacterial Type Strains, Phase II (KMG-II): from individual species to whole genera.</title>
        <authorList>
            <person name="Goeker M."/>
        </authorList>
    </citation>
    <scope>NUCLEOTIDE SEQUENCE [LARGE SCALE GENOMIC DNA]</scope>
    <source>
        <strain evidence="1 2">ATCC BAA-1854</strain>
    </source>
</reference>
<organism evidence="1 2">
    <name type="scientific">Mucilaginibacter frigoritolerans</name>
    <dbReference type="NCBI Taxonomy" id="652788"/>
    <lineage>
        <taxon>Bacteria</taxon>
        <taxon>Pseudomonadati</taxon>
        <taxon>Bacteroidota</taxon>
        <taxon>Sphingobacteriia</taxon>
        <taxon>Sphingobacteriales</taxon>
        <taxon>Sphingobacteriaceae</taxon>
        <taxon>Mucilaginibacter</taxon>
    </lineage>
</organism>
<comment type="caution">
    <text evidence="1">The sequence shown here is derived from an EMBL/GenBank/DDBJ whole genome shotgun (WGS) entry which is preliminary data.</text>
</comment>
<sequence length="160" mass="17235">MLISFLLVSKHSNAQSNGDSYTGAVGFKFGGYEDGIAGKYFTDKDIAIEGELGFRQHGVVITGLYEFYQVAFNVPELRFYYGAGVHIGAIGSGVYQRFGGDNEVYNTGHLLLGVDGVLGLEYIIPQSPIAVSLDLNPRLELATGPFGDIAPAIGIKYVFK</sequence>
<gene>
    <name evidence="1" type="ORF">JN11_01637</name>
</gene>
<dbReference type="AlphaFoldDB" id="A0A562U6R3"/>
<name>A0A562U6R3_9SPHI</name>
<dbReference type="Proteomes" id="UP000317010">
    <property type="component" value="Unassembled WGS sequence"/>
</dbReference>
<evidence type="ECO:0000313" key="1">
    <source>
        <dbReference type="EMBL" id="TWJ01486.1"/>
    </source>
</evidence>
<dbReference type="EMBL" id="VLLI01000004">
    <property type="protein sequence ID" value="TWJ01486.1"/>
    <property type="molecule type" value="Genomic_DNA"/>
</dbReference>
<keyword evidence="2" id="KW-1185">Reference proteome</keyword>